<dbReference type="AlphaFoldDB" id="A9NUQ0"/>
<dbReference type="SUPFAM" id="SSF54768">
    <property type="entry name" value="dsRNA-binding domain-like"/>
    <property type="match status" value="2"/>
</dbReference>
<feature type="domain" description="DRBM" evidence="5">
    <location>
        <begin position="84"/>
        <end position="152"/>
    </location>
</feature>
<evidence type="ECO:0000313" key="6">
    <source>
        <dbReference type="EMBL" id="ABK24361.1"/>
    </source>
</evidence>
<accession>A9NUQ0</accession>
<dbReference type="GO" id="GO:0003723">
    <property type="term" value="F:RNA binding"/>
    <property type="evidence" value="ECO:0007669"/>
    <property type="project" value="UniProtKB-UniRule"/>
</dbReference>
<reference evidence="6" key="1">
    <citation type="journal article" date="2008" name="BMC Genomics">
        <title>A conifer genomics resource of 200,000 spruce (Picea spp.) ESTs and 6,464 high-quality, sequence-finished full-length cDNAs for Sitka spruce (Picea sitchensis).</title>
        <authorList>
            <person name="Ralph S.G."/>
            <person name="Chun H.J."/>
            <person name="Kolosova N."/>
            <person name="Cooper D."/>
            <person name="Oddy C."/>
            <person name="Ritland C.E."/>
            <person name="Kirkpatrick R."/>
            <person name="Moore R."/>
            <person name="Barber S."/>
            <person name="Holt R.A."/>
            <person name="Jones S.J."/>
            <person name="Marra M.A."/>
            <person name="Douglas C.J."/>
            <person name="Ritland K."/>
            <person name="Bohlmann J."/>
        </authorList>
    </citation>
    <scope>NUCLEOTIDE SEQUENCE</scope>
    <source>
        <tissue evidence="6">Green portion of the leader tissue</tissue>
    </source>
</reference>
<dbReference type="PANTHER" id="PTHR46031:SF35">
    <property type="entry name" value="DRBM DOMAIN-CONTAINING PROTEIN"/>
    <property type="match status" value="1"/>
</dbReference>
<organism evidence="6">
    <name type="scientific">Picea sitchensis</name>
    <name type="common">Sitka spruce</name>
    <name type="synonym">Pinus sitchensis</name>
    <dbReference type="NCBI Taxonomy" id="3332"/>
    <lineage>
        <taxon>Eukaryota</taxon>
        <taxon>Viridiplantae</taxon>
        <taxon>Streptophyta</taxon>
        <taxon>Embryophyta</taxon>
        <taxon>Tracheophyta</taxon>
        <taxon>Spermatophyta</taxon>
        <taxon>Pinopsida</taxon>
        <taxon>Pinidae</taxon>
        <taxon>Conifers I</taxon>
        <taxon>Pinales</taxon>
        <taxon>Pinaceae</taxon>
        <taxon>Picea</taxon>
    </lineage>
</organism>
<dbReference type="SMART" id="SM00358">
    <property type="entry name" value="DSRM"/>
    <property type="match status" value="2"/>
</dbReference>
<feature type="compositionally biased region" description="Basic and acidic residues" evidence="4">
    <location>
        <begin position="277"/>
        <end position="296"/>
    </location>
</feature>
<proteinExistence type="evidence at transcript level"/>
<protein>
    <recommendedName>
        <fullName evidence="5">DRBM domain-containing protein</fullName>
    </recommendedName>
</protein>
<keyword evidence="1" id="KW-0677">Repeat</keyword>
<dbReference type="Gene3D" id="3.30.160.20">
    <property type="match status" value="2"/>
</dbReference>
<feature type="region of interest" description="Disordered" evidence="4">
    <location>
        <begin position="277"/>
        <end position="346"/>
    </location>
</feature>
<name>A9NUQ0_PICSI</name>
<keyword evidence="2 3" id="KW-0694">RNA-binding</keyword>
<dbReference type="InterPro" id="IPR014720">
    <property type="entry name" value="dsRBD_dom"/>
</dbReference>
<evidence type="ECO:0000256" key="3">
    <source>
        <dbReference type="PROSITE-ProRule" id="PRU00266"/>
    </source>
</evidence>
<feature type="region of interest" description="Disordered" evidence="4">
    <location>
        <begin position="218"/>
        <end position="239"/>
    </location>
</feature>
<dbReference type="PANTHER" id="PTHR46031">
    <property type="match status" value="1"/>
</dbReference>
<dbReference type="PROSITE" id="PS50137">
    <property type="entry name" value="DS_RBD"/>
    <property type="match status" value="2"/>
</dbReference>
<evidence type="ECO:0000259" key="5">
    <source>
        <dbReference type="PROSITE" id="PS50137"/>
    </source>
</evidence>
<evidence type="ECO:0000256" key="4">
    <source>
        <dbReference type="SAM" id="MobiDB-lite"/>
    </source>
</evidence>
<dbReference type="Pfam" id="PF00035">
    <property type="entry name" value="dsrm"/>
    <property type="match status" value="2"/>
</dbReference>
<feature type="compositionally biased region" description="Polar residues" evidence="4">
    <location>
        <begin position="298"/>
        <end position="323"/>
    </location>
</feature>
<feature type="domain" description="DRBM" evidence="5">
    <location>
        <begin position="1"/>
        <end position="70"/>
    </location>
</feature>
<sequence length="346" mass="38005">MFKGRLQEYTQKNSFPLPVYDTVNEGQDHIPRFKCTVTVNGARYDSPPGFNHKKPAQNAAAEAAVKKLVNQGLLPIEEVILPKKPKNVLEDIALKKNMPPPSYKFSKEGEAHCPTFTAIVEINGAFYAGDPANSKKDATNKAACKAIRAIDPHYFQAESIINNGSEHPTEECDVSKSDSKIPADNWTSNNQIVGGSDSHLPANCIEKVTVENAPAVEKVSEKRNVENPCGAGEDPENSKVKNAFGAEKSIPNINHASSVPAKHPQQDPLLARQGQLKEEIADAHPDKQHGSQEVEGKQQGSQEVDLTVSISKRSISESENAEQMSERKKKHKRNTKVKRMKKQSTD</sequence>
<feature type="compositionally biased region" description="Basic residues" evidence="4">
    <location>
        <begin position="327"/>
        <end position="346"/>
    </location>
</feature>
<evidence type="ECO:0000256" key="2">
    <source>
        <dbReference type="ARBA" id="ARBA00022884"/>
    </source>
</evidence>
<dbReference type="EMBL" id="EF085053">
    <property type="protein sequence ID" value="ABK24361.1"/>
    <property type="molecule type" value="mRNA"/>
</dbReference>
<evidence type="ECO:0000256" key="1">
    <source>
        <dbReference type="ARBA" id="ARBA00022737"/>
    </source>
</evidence>